<comment type="caution">
    <text evidence="2">The sequence shown here is derived from an EMBL/GenBank/DDBJ whole genome shotgun (WGS) entry which is preliminary data.</text>
</comment>
<feature type="domain" description="AB hydrolase-1" evidence="1">
    <location>
        <begin position="10"/>
        <end position="211"/>
    </location>
</feature>
<evidence type="ECO:0000313" key="2">
    <source>
        <dbReference type="EMBL" id="ONG56102.1"/>
    </source>
</evidence>
<keyword evidence="3" id="KW-1185">Reference proteome</keyword>
<gene>
    <name evidence="2" type="ORF">BKE38_07005</name>
</gene>
<dbReference type="Pfam" id="PF12697">
    <property type="entry name" value="Abhydrolase_6"/>
    <property type="match status" value="1"/>
</dbReference>
<accession>A0A1V2H694</accession>
<organism evidence="2 3">
    <name type="scientific">Teichococcus deserti</name>
    <dbReference type="NCBI Taxonomy" id="1817963"/>
    <lineage>
        <taxon>Bacteria</taxon>
        <taxon>Pseudomonadati</taxon>
        <taxon>Pseudomonadota</taxon>
        <taxon>Alphaproteobacteria</taxon>
        <taxon>Acetobacterales</taxon>
        <taxon>Roseomonadaceae</taxon>
        <taxon>Roseomonas</taxon>
    </lineage>
</organism>
<dbReference type="EMBL" id="MLCO01000054">
    <property type="protein sequence ID" value="ONG56102.1"/>
    <property type="molecule type" value="Genomic_DNA"/>
</dbReference>
<dbReference type="InterPro" id="IPR000073">
    <property type="entry name" value="AB_hydrolase_1"/>
</dbReference>
<dbReference type="Proteomes" id="UP000188879">
    <property type="component" value="Unassembled WGS sequence"/>
</dbReference>
<sequence length="221" mass="22074">MLAGLGLASAALDLRGHGALAGAPLPPTTGVADYAADVAEAAGAVQALAGQPPLLVGHSLGALVVLAAAAAGAPCAGLALLAPSPPGNLPGVRSVPELPEGSLQPPPPEDVAVARWMGGRAPPSPLKEEWLAGLCAESPRALNDRYALRIRVDPAAIRPHPVLVLEAGRDDAARHPAGQDAAIAAFFGGTHRLLPEAPHCLMFGAPGADAARALEGWLPQG</sequence>
<dbReference type="AlphaFoldDB" id="A0A1V2H694"/>
<protein>
    <recommendedName>
        <fullName evidence="1">AB hydrolase-1 domain-containing protein</fullName>
    </recommendedName>
</protein>
<reference evidence="2 3" key="1">
    <citation type="submission" date="2016-10" db="EMBL/GenBank/DDBJ databases">
        <title>Draft Genome sequence of Roseomonas sp. strain M3.</title>
        <authorList>
            <person name="Subhash Y."/>
            <person name="Lee S."/>
        </authorList>
    </citation>
    <scope>NUCLEOTIDE SEQUENCE [LARGE SCALE GENOMIC DNA]</scope>
    <source>
        <strain evidence="2 3">M3</strain>
    </source>
</reference>
<dbReference type="Gene3D" id="3.40.50.1820">
    <property type="entry name" value="alpha/beta hydrolase"/>
    <property type="match status" value="1"/>
</dbReference>
<dbReference type="InterPro" id="IPR029058">
    <property type="entry name" value="AB_hydrolase_fold"/>
</dbReference>
<name>A0A1V2H694_9PROT</name>
<evidence type="ECO:0000259" key="1">
    <source>
        <dbReference type="Pfam" id="PF12697"/>
    </source>
</evidence>
<proteinExistence type="predicted"/>
<evidence type="ECO:0000313" key="3">
    <source>
        <dbReference type="Proteomes" id="UP000188879"/>
    </source>
</evidence>
<dbReference type="SUPFAM" id="SSF53474">
    <property type="entry name" value="alpha/beta-Hydrolases"/>
    <property type="match status" value="1"/>
</dbReference>